<dbReference type="GO" id="GO:0103117">
    <property type="term" value="F:UDP-3-O-acyl-N-acetylglucosamine deacetylase activity"/>
    <property type="evidence" value="ECO:0007669"/>
    <property type="project" value="UniProtKB-UniRule"/>
</dbReference>
<comment type="catalytic activity">
    <reaction evidence="11 12">
        <text>a UDP-3-O-[(3R)-3-hydroxyacyl]-N-acetyl-alpha-D-glucosamine + H2O = a UDP-3-O-[(3R)-3-hydroxyacyl]-alpha-D-glucosamine + acetate</text>
        <dbReference type="Rhea" id="RHEA:67816"/>
        <dbReference type="ChEBI" id="CHEBI:15377"/>
        <dbReference type="ChEBI" id="CHEBI:30089"/>
        <dbReference type="ChEBI" id="CHEBI:137740"/>
        <dbReference type="ChEBI" id="CHEBI:173225"/>
        <dbReference type="EC" id="3.5.1.108"/>
    </reaction>
</comment>
<evidence type="ECO:0000313" key="13">
    <source>
        <dbReference type="EMBL" id="SDE47604.1"/>
    </source>
</evidence>
<gene>
    <name evidence="12" type="primary">lpxC</name>
    <name evidence="13" type="ORF">SAMN05661003_11256</name>
</gene>
<evidence type="ECO:0000256" key="6">
    <source>
        <dbReference type="ARBA" id="ARBA00022556"/>
    </source>
</evidence>
<keyword evidence="9 12" id="KW-0862">Zinc</keyword>
<dbReference type="InterPro" id="IPR004463">
    <property type="entry name" value="UDP-acyl_GlcNac_deAcase"/>
</dbReference>
<accession>A0A1G7D7I7</accession>
<dbReference type="HAMAP" id="MF_00388">
    <property type="entry name" value="LpxC"/>
    <property type="match status" value="1"/>
</dbReference>
<feature type="binding site" evidence="12">
    <location>
        <position position="78"/>
    </location>
    <ligand>
        <name>Zn(2+)</name>
        <dbReference type="ChEBI" id="CHEBI:29105"/>
    </ligand>
</feature>
<dbReference type="PANTHER" id="PTHR33694">
    <property type="entry name" value="UDP-3-O-ACYL-N-ACETYLGLUCOSAMINE DEACETYLASE 1, MITOCHONDRIAL-RELATED"/>
    <property type="match status" value="1"/>
</dbReference>
<dbReference type="Pfam" id="PF03331">
    <property type="entry name" value="LpxC"/>
    <property type="match status" value="1"/>
</dbReference>
<keyword evidence="14" id="KW-1185">Reference proteome</keyword>
<dbReference type="GO" id="GO:0046872">
    <property type="term" value="F:metal ion binding"/>
    <property type="evidence" value="ECO:0007669"/>
    <property type="project" value="UniProtKB-KW"/>
</dbReference>
<dbReference type="InterPro" id="IPR011334">
    <property type="entry name" value="UDP-acyl_GlcNac_deAcase_C"/>
</dbReference>
<feature type="binding site" evidence="12">
    <location>
        <position position="235"/>
    </location>
    <ligand>
        <name>Zn(2+)</name>
        <dbReference type="ChEBI" id="CHEBI:29105"/>
    </ligand>
</feature>
<sequence length="307" mass="33497">MIYQCTIAKAATLKGIGLHTGREITMRLLPAAAGTGILFHRSEGDKSRVIEALSANVVDTRMATVIGKGDLRVSTIEHLMAALVACQIDNLVIEIDGPEVPILDGSAAPFIRLIHQAGIARLARSRKVIAITKPLTLVEGEKRVSLIPSRFLRVSFDLNFSHPCIRQQQRSFKLSTESFCSEIASARTFGFLEEVEYLKSVGLARGGSLANAVVIGKDSILNPEGLRYGDEFVRHKILDTLGDFALLGYGLLGHIKSYKAGHDINHKMVEKILATPDSWRFVEFSEAAVAEALRLPLPAFNPDLVQA</sequence>
<dbReference type="OrthoDB" id="9802746at2"/>
<dbReference type="InterPro" id="IPR020568">
    <property type="entry name" value="Ribosomal_Su5_D2-typ_SF"/>
</dbReference>
<evidence type="ECO:0000256" key="2">
    <source>
        <dbReference type="ARBA" id="ARBA00002923"/>
    </source>
</evidence>
<dbReference type="GO" id="GO:0016020">
    <property type="term" value="C:membrane"/>
    <property type="evidence" value="ECO:0007669"/>
    <property type="project" value="GOC"/>
</dbReference>
<comment type="function">
    <text evidence="2 12">Catalyzes the hydrolysis of UDP-3-O-myristoyl-N-acetylglucosamine to form UDP-3-O-myristoylglucosamine and acetate, the committed step in lipid A biosynthesis.</text>
</comment>
<dbReference type="STRING" id="57664.SAMN05661003_11256"/>
<dbReference type="EC" id="3.5.1.108" evidence="4 12"/>
<evidence type="ECO:0000313" key="14">
    <source>
        <dbReference type="Proteomes" id="UP000243205"/>
    </source>
</evidence>
<protein>
    <recommendedName>
        <fullName evidence="4 12">UDP-3-O-acyl-N-acetylglucosamine deacetylase</fullName>
        <shortName evidence="12">UDP-3-O-acyl-GlcNAc deacetylase</shortName>
        <ecNumber evidence="4 12">3.5.1.108</ecNumber>
    </recommendedName>
    <alternativeName>
        <fullName evidence="12">UDP-3-O-[R-3-hydroxymyristoyl]-N-acetylglucosamine deacetylase</fullName>
    </alternativeName>
</protein>
<evidence type="ECO:0000256" key="12">
    <source>
        <dbReference type="HAMAP-Rule" id="MF_00388"/>
    </source>
</evidence>
<name>A0A1G7D7I7_9BACT</name>
<reference evidence="14" key="1">
    <citation type="submission" date="2016-10" db="EMBL/GenBank/DDBJ databases">
        <authorList>
            <person name="Varghese N."/>
            <person name="Submissions S."/>
        </authorList>
    </citation>
    <scope>NUCLEOTIDE SEQUENCE [LARGE SCALE GENOMIC DNA]</scope>
    <source>
        <strain evidence="14">DSM 8987</strain>
    </source>
</reference>
<comment type="similarity">
    <text evidence="12">Belongs to the LpxC family.</text>
</comment>
<keyword evidence="8 12" id="KW-0378">Hydrolase</keyword>
<proteinExistence type="inferred from homology"/>
<evidence type="ECO:0000256" key="3">
    <source>
        <dbReference type="ARBA" id="ARBA00005002"/>
    </source>
</evidence>
<evidence type="ECO:0000256" key="10">
    <source>
        <dbReference type="ARBA" id="ARBA00023098"/>
    </source>
</evidence>
<feature type="binding site" evidence="12">
    <location>
        <position position="239"/>
    </location>
    <ligand>
        <name>Zn(2+)</name>
        <dbReference type="ChEBI" id="CHEBI:29105"/>
    </ligand>
</feature>
<evidence type="ECO:0000256" key="5">
    <source>
        <dbReference type="ARBA" id="ARBA00022516"/>
    </source>
</evidence>
<evidence type="ECO:0000256" key="4">
    <source>
        <dbReference type="ARBA" id="ARBA00012745"/>
    </source>
</evidence>
<dbReference type="EMBL" id="FNAQ01000012">
    <property type="protein sequence ID" value="SDE47604.1"/>
    <property type="molecule type" value="Genomic_DNA"/>
</dbReference>
<feature type="active site" description="Proton donor" evidence="12">
    <location>
        <position position="262"/>
    </location>
</feature>
<dbReference type="Gene3D" id="3.30.230.20">
    <property type="entry name" value="lpxc deacetylase, domain 1"/>
    <property type="match status" value="1"/>
</dbReference>
<dbReference type="Proteomes" id="UP000243205">
    <property type="component" value="Unassembled WGS sequence"/>
</dbReference>
<dbReference type="SUPFAM" id="SSF54211">
    <property type="entry name" value="Ribosomal protein S5 domain 2-like"/>
    <property type="match status" value="2"/>
</dbReference>
<dbReference type="Gene3D" id="3.30.1700.10">
    <property type="entry name" value="lpxc deacetylase, domain 2"/>
    <property type="match status" value="1"/>
</dbReference>
<evidence type="ECO:0000256" key="7">
    <source>
        <dbReference type="ARBA" id="ARBA00022723"/>
    </source>
</evidence>
<dbReference type="InterPro" id="IPR015870">
    <property type="entry name" value="UDP-acyl_N-AcGlcN_deAcase_N"/>
</dbReference>
<keyword evidence="10 12" id="KW-0443">Lipid metabolism</keyword>
<keyword evidence="5 12" id="KW-0444">Lipid biosynthesis</keyword>
<dbReference type="PANTHER" id="PTHR33694:SF1">
    <property type="entry name" value="UDP-3-O-ACYL-N-ACETYLGLUCOSAMINE DEACETYLASE 1, MITOCHONDRIAL-RELATED"/>
    <property type="match status" value="1"/>
</dbReference>
<keyword evidence="6 12" id="KW-0441">Lipid A biosynthesis</keyword>
<comment type="cofactor">
    <cofactor evidence="1 12">
        <name>Zn(2+)</name>
        <dbReference type="ChEBI" id="CHEBI:29105"/>
    </cofactor>
</comment>
<dbReference type="AlphaFoldDB" id="A0A1G7D7I7"/>
<comment type="pathway">
    <text evidence="3 12">Glycolipid biosynthesis; lipid IV(A) biosynthesis; lipid IV(A) from (3R)-3-hydroxytetradecanoyl-[acyl-carrier-protein] and UDP-N-acetyl-alpha-D-glucosamine: step 2/6.</text>
</comment>
<dbReference type="UniPathway" id="UPA00359">
    <property type="reaction ID" value="UER00478"/>
</dbReference>
<dbReference type="GO" id="GO:0009245">
    <property type="term" value="P:lipid A biosynthetic process"/>
    <property type="evidence" value="ECO:0007669"/>
    <property type="project" value="UniProtKB-UniRule"/>
</dbReference>
<dbReference type="RefSeq" id="WP_092079313.1">
    <property type="nucleotide sequence ID" value="NZ_CALFZY010000003.1"/>
</dbReference>
<evidence type="ECO:0000256" key="9">
    <source>
        <dbReference type="ARBA" id="ARBA00022833"/>
    </source>
</evidence>
<evidence type="ECO:0000256" key="8">
    <source>
        <dbReference type="ARBA" id="ARBA00022801"/>
    </source>
</evidence>
<dbReference type="NCBIfam" id="TIGR00325">
    <property type="entry name" value="lpxC"/>
    <property type="match status" value="1"/>
</dbReference>
<evidence type="ECO:0000256" key="1">
    <source>
        <dbReference type="ARBA" id="ARBA00001947"/>
    </source>
</evidence>
<organism evidence="13 14">
    <name type="scientific">Desulfuromonas thiophila</name>
    <dbReference type="NCBI Taxonomy" id="57664"/>
    <lineage>
        <taxon>Bacteria</taxon>
        <taxon>Pseudomonadati</taxon>
        <taxon>Thermodesulfobacteriota</taxon>
        <taxon>Desulfuromonadia</taxon>
        <taxon>Desulfuromonadales</taxon>
        <taxon>Desulfuromonadaceae</taxon>
        <taxon>Desulfuromonas</taxon>
    </lineage>
</organism>
<keyword evidence="7 12" id="KW-0479">Metal-binding</keyword>
<evidence type="ECO:0000256" key="11">
    <source>
        <dbReference type="ARBA" id="ARBA00024535"/>
    </source>
</evidence>